<dbReference type="Proteomes" id="UP001148018">
    <property type="component" value="Unassembled WGS sequence"/>
</dbReference>
<keyword evidence="3" id="KW-1185">Reference proteome</keyword>
<feature type="compositionally biased region" description="Acidic residues" evidence="1">
    <location>
        <begin position="42"/>
        <end position="51"/>
    </location>
</feature>
<feature type="region of interest" description="Disordered" evidence="1">
    <location>
        <begin position="1"/>
        <end position="118"/>
    </location>
</feature>
<protein>
    <submittedName>
        <fullName evidence="2">Uncharacterized protein</fullName>
    </submittedName>
</protein>
<comment type="caution">
    <text evidence="2">The sequence shown here is derived from an EMBL/GenBank/DDBJ whole genome shotgun (WGS) entry which is preliminary data.</text>
</comment>
<evidence type="ECO:0000313" key="2">
    <source>
        <dbReference type="EMBL" id="KAJ3612293.1"/>
    </source>
</evidence>
<feature type="compositionally biased region" description="Gly residues" evidence="1">
    <location>
        <begin position="1"/>
        <end position="10"/>
    </location>
</feature>
<feature type="compositionally biased region" description="Low complexity" evidence="1">
    <location>
        <begin position="52"/>
        <end position="64"/>
    </location>
</feature>
<dbReference type="EMBL" id="JANIIK010000036">
    <property type="protein sequence ID" value="KAJ3612293.1"/>
    <property type="molecule type" value="Genomic_DNA"/>
</dbReference>
<proteinExistence type="predicted"/>
<dbReference type="AlphaFoldDB" id="A0A9Q0ETR1"/>
<evidence type="ECO:0000313" key="3">
    <source>
        <dbReference type="Proteomes" id="UP001148018"/>
    </source>
</evidence>
<reference evidence="2" key="1">
    <citation type="submission" date="2022-07" db="EMBL/GenBank/DDBJ databases">
        <title>Chromosome-level genome of Muraenolepis orangiensis.</title>
        <authorList>
            <person name="Kim J."/>
        </authorList>
    </citation>
    <scope>NUCLEOTIDE SEQUENCE</scope>
    <source>
        <strain evidence="2">KU_S4_2022</strain>
        <tissue evidence="2">Muscle</tissue>
    </source>
</reference>
<feature type="compositionally biased region" description="Low complexity" evidence="1">
    <location>
        <begin position="11"/>
        <end position="35"/>
    </location>
</feature>
<organism evidence="2 3">
    <name type="scientific">Muraenolepis orangiensis</name>
    <name type="common">Patagonian moray cod</name>
    <dbReference type="NCBI Taxonomy" id="630683"/>
    <lineage>
        <taxon>Eukaryota</taxon>
        <taxon>Metazoa</taxon>
        <taxon>Chordata</taxon>
        <taxon>Craniata</taxon>
        <taxon>Vertebrata</taxon>
        <taxon>Euteleostomi</taxon>
        <taxon>Actinopterygii</taxon>
        <taxon>Neopterygii</taxon>
        <taxon>Teleostei</taxon>
        <taxon>Neoteleostei</taxon>
        <taxon>Acanthomorphata</taxon>
        <taxon>Zeiogadaria</taxon>
        <taxon>Gadariae</taxon>
        <taxon>Gadiformes</taxon>
        <taxon>Muraenolepidoidei</taxon>
        <taxon>Muraenolepididae</taxon>
        <taxon>Muraenolepis</taxon>
    </lineage>
</organism>
<feature type="region of interest" description="Disordered" evidence="1">
    <location>
        <begin position="134"/>
        <end position="172"/>
    </location>
</feature>
<name>A0A9Q0ETR1_9TELE</name>
<gene>
    <name evidence="2" type="ORF">NHX12_020569</name>
</gene>
<feature type="non-terminal residue" evidence="2">
    <location>
        <position position="1"/>
    </location>
</feature>
<evidence type="ECO:0000256" key="1">
    <source>
        <dbReference type="SAM" id="MobiDB-lite"/>
    </source>
</evidence>
<sequence length="172" mass="16481">VPGRGAGPVAGGEARPAGAPGAAAAEVQPGQGAAAPRRRGPEEEEKADGEQGEQAAQQDPAAGGQDRGAGAGEQQCRQETSRPLGGIQAAQGAPAKTQRVPPAPIGPPGRDRSRPRLPSLLALCRALVPHHGGAAQVGGVAAPPAAGGPGERPAAPDGGAGAARTAGPGQSS</sequence>
<accession>A0A9Q0ETR1</accession>